<protein>
    <submittedName>
        <fullName evidence="1">Uncharacterized protein</fullName>
    </submittedName>
</protein>
<reference evidence="1 2" key="1">
    <citation type="submission" date="2019-12" db="EMBL/GenBank/DDBJ databases">
        <title>Microbes associate with the intestines of laboratory mice.</title>
        <authorList>
            <person name="Navarre W."/>
            <person name="Wong E."/>
        </authorList>
    </citation>
    <scope>NUCLEOTIDE SEQUENCE [LARGE SCALE GENOMIC DNA]</scope>
    <source>
        <strain evidence="1 2">NM82_D38</strain>
    </source>
</reference>
<dbReference type="OrthoDB" id="9766983at2"/>
<dbReference type="EMBL" id="WSRP01000001">
    <property type="protein sequence ID" value="MVX55634.1"/>
    <property type="molecule type" value="Genomic_DNA"/>
</dbReference>
<gene>
    <name evidence="1" type="ORF">E5987_00210</name>
</gene>
<accession>A0A6L6YDZ4</accession>
<evidence type="ECO:0000313" key="2">
    <source>
        <dbReference type="Proteomes" id="UP000472580"/>
    </source>
</evidence>
<keyword evidence="2" id="KW-1185">Reference proteome</keyword>
<proteinExistence type="predicted"/>
<organism evidence="1 2">
    <name type="scientific">Parasutterella muris</name>
    <dbReference type="NCBI Taxonomy" id="2565572"/>
    <lineage>
        <taxon>Bacteria</taxon>
        <taxon>Pseudomonadati</taxon>
        <taxon>Pseudomonadota</taxon>
        <taxon>Betaproteobacteria</taxon>
        <taxon>Burkholderiales</taxon>
        <taxon>Sutterellaceae</taxon>
        <taxon>Parasutterella</taxon>
    </lineage>
</organism>
<dbReference type="RefSeq" id="WP_160334070.1">
    <property type="nucleotide sequence ID" value="NZ_WSRP01000001.1"/>
</dbReference>
<dbReference type="AlphaFoldDB" id="A0A6L6YDZ4"/>
<evidence type="ECO:0000313" key="1">
    <source>
        <dbReference type="EMBL" id="MVX55634.1"/>
    </source>
</evidence>
<name>A0A6L6YDZ4_9BURK</name>
<comment type="caution">
    <text evidence="1">The sequence shown here is derived from an EMBL/GenBank/DDBJ whole genome shotgun (WGS) entry which is preliminary data.</text>
</comment>
<dbReference type="Proteomes" id="UP000472580">
    <property type="component" value="Unassembled WGS sequence"/>
</dbReference>
<sequence>MITSFRIQTPAGGREVYSPGLIVGNRVYWTRETDRPGAPIDTRLLPVTARRRDVVAAFRK</sequence>